<dbReference type="SUPFAM" id="SSF56300">
    <property type="entry name" value="Metallo-dependent phosphatases"/>
    <property type="match status" value="1"/>
</dbReference>
<name>A0A0F9LGV6_9ZZZZ</name>
<dbReference type="AlphaFoldDB" id="A0A0F9LGV6"/>
<dbReference type="GO" id="GO:0016787">
    <property type="term" value="F:hydrolase activity"/>
    <property type="evidence" value="ECO:0007669"/>
    <property type="project" value="InterPro"/>
</dbReference>
<dbReference type="Gene3D" id="3.60.21.10">
    <property type="match status" value="1"/>
</dbReference>
<accession>A0A0F9LGV6</accession>
<gene>
    <name evidence="2" type="ORF">LCGC14_1510720</name>
</gene>
<sequence length="167" mass="18996">MNSSNSEKVTCLAVGDPHFQVNNVTDAEELIKKVNKLVKQLHPTFVVILGDLLHTHEKVHTTPFNIATRLIITLARKVQVFLIIGNHDYVNNQQYLTNKHPFNSFKKIENVTVCDHVVLRTINGMKFIFCPFLVLIFNSFKTSNILFCCSELTPYMVSSVTSLSLFI</sequence>
<evidence type="ECO:0000313" key="2">
    <source>
        <dbReference type="EMBL" id="KKM63510.1"/>
    </source>
</evidence>
<reference evidence="2" key="1">
    <citation type="journal article" date="2015" name="Nature">
        <title>Complex archaea that bridge the gap between prokaryotes and eukaryotes.</title>
        <authorList>
            <person name="Spang A."/>
            <person name="Saw J.H."/>
            <person name="Jorgensen S.L."/>
            <person name="Zaremba-Niedzwiedzka K."/>
            <person name="Martijn J."/>
            <person name="Lind A.E."/>
            <person name="van Eijk R."/>
            <person name="Schleper C."/>
            <person name="Guy L."/>
            <person name="Ettema T.J."/>
        </authorList>
    </citation>
    <scope>NUCLEOTIDE SEQUENCE</scope>
</reference>
<comment type="caution">
    <text evidence="2">The sequence shown here is derived from an EMBL/GenBank/DDBJ whole genome shotgun (WGS) entry which is preliminary data.</text>
</comment>
<evidence type="ECO:0000259" key="1">
    <source>
        <dbReference type="Pfam" id="PF00149"/>
    </source>
</evidence>
<protein>
    <recommendedName>
        <fullName evidence="1">Calcineurin-like phosphoesterase domain-containing protein</fullName>
    </recommendedName>
</protein>
<dbReference type="InterPro" id="IPR029052">
    <property type="entry name" value="Metallo-depent_PP-like"/>
</dbReference>
<dbReference type="InterPro" id="IPR004843">
    <property type="entry name" value="Calcineurin-like_PHP"/>
</dbReference>
<feature type="domain" description="Calcineurin-like phosphoesterase" evidence="1">
    <location>
        <begin position="12"/>
        <end position="121"/>
    </location>
</feature>
<dbReference type="EMBL" id="LAZR01011085">
    <property type="protein sequence ID" value="KKM63510.1"/>
    <property type="molecule type" value="Genomic_DNA"/>
</dbReference>
<dbReference type="Pfam" id="PF00149">
    <property type="entry name" value="Metallophos"/>
    <property type="match status" value="1"/>
</dbReference>
<organism evidence="2">
    <name type="scientific">marine sediment metagenome</name>
    <dbReference type="NCBI Taxonomy" id="412755"/>
    <lineage>
        <taxon>unclassified sequences</taxon>
        <taxon>metagenomes</taxon>
        <taxon>ecological metagenomes</taxon>
    </lineage>
</organism>
<proteinExistence type="predicted"/>